<comment type="caution">
    <text evidence="1">The sequence shown here is derived from an EMBL/GenBank/DDBJ whole genome shotgun (WGS) entry which is preliminary data.</text>
</comment>
<evidence type="ECO:0000313" key="1">
    <source>
        <dbReference type="EMBL" id="KGG19607.1"/>
    </source>
</evidence>
<dbReference type="EMBL" id="JNAX01000015">
    <property type="protein sequence ID" value="KGG19607.1"/>
    <property type="molecule type" value="Genomic_DNA"/>
</dbReference>
<accession>A0A0A2C289</accession>
<name>A0A0A2C289_PROMR</name>
<gene>
    <name evidence="1" type="ORF">EV03_1992</name>
</gene>
<organism evidence="1 2">
    <name type="scientific">Prochlorococcus marinus str. PAC1</name>
    <dbReference type="NCBI Taxonomy" id="59924"/>
    <lineage>
        <taxon>Bacteria</taxon>
        <taxon>Bacillati</taxon>
        <taxon>Cyanobacteriota</taxon>
        <taxon>Cyanophyceae</taxon>
        <taxon>Synechococcales</taxon>
        <taxon>Prochlorococcaceae</taxon>
        <taxon>Prochlorococcus</taxon>
    </lineage>
</organism>
<reference evidence="2" key="1">
    <citation type="journal article" date="2014" name="Sci. Data">
        <title>Genomes of diverse isolates of the marine cyanobacterium Prochlorococcus.</title>
        <authorList>
            <person name="Biller S."/>
            <person name="Berube P."/>
            <person name="Thompson J."/>
            <person name="Kelly L."/>
            <person name="Roggensack S."/>
            <person name="Awad L."/>
            <person name="Roache-Johnson K."/>
            <person name="Ding H."/>
            <person name="Giovannoni S.J."/>
            <person name="Moore L.R."/>
            <person name="Chisholm S.W."/>
        </authorList>
    </citation>
    <scope>NUCLEOTIDE SEQUENCE [LARGE SCALE GENOMIC DNA]</scope>
    <source>
        <strain evidence="2">PAC1</strain>
    </source>
</reference>
<proteinExistence type="predicted"/>
<protein>
    <submittedName>
        <fullName evidence="1">Uncharacterized protein</fullName>
    </submittedName>
</protein>
<evidence type="ECO:0000313" key="2">
    <source>
        <dbReference type="Proteomes" id="UP000030392"/>
    </source>
</evidence>
<dbReference type="AlphaFoldDB" id="A0A0A2C289"/>
<sequence length="40" mass="4905">MLLITPKKKFLFFYLIINSKNYFLLEVKLISSIDFYLHSY</sequence>
<dbReference type="Proteomes" id="UP000030392">
    <property type="component" value="Unassembled WGS sequence"/>
</dbReference>